<dbReference type="eggNOG" id="COG1672">
    <property type="taxonomic scope" value="Bacteria"/>
</dbReference>
<evidence type="ECO:0000313" key="3">
    <source>
        <dbReference type="Proteomes" id="UP000003781"/>
    </source>
</evidence>
<dbReference type="InterPro" id="IPR058651">
    <property type="entry name" value="HTH_VMAP-M9"/>
</dbReference>
<comment type="caution">
    <text evidence="2">The sequence shown here is derived from an EMBL/GenBank/DDBJ whole genome shotgun (WGS) entry which is preliminary data.</text>
</comment>
<dbReference type="Proteomes" id="UP000003781">
    <property type="component" value="Unassembled WGS sequence"/>
</dbReference>
<dbReference type="EMBL" id="AAXW01000038">
    <property type="protein sequence ID" value="EAZ89723.1"/>
    <property type="molecule type" value="Genomic_DNA"/>
</dbReference>
<dbReference type="Pfam" id="PF14516">
    <property type="entry name" value="AAA_35"/>
    <property type="match status" value="1"/>
</dbReference>
<protein>
    <recommendedName>
        <fullName evidence="1">vWA-MoxR associated protein N-terminal HTH domain-containing protein</fullName>
    </recommendedName>
</protein>
<dbReference type="OrthoDB" id="5522963at2"/>
<dbReference type="RefSeq" id="WP_008277181.1">
    <property type="nucleotide sequence ID" value="NZ_AAXW01000038.1"/>
</dbReference>
<dbReference type="Pfam" id="PF26355">
    <property type="entry name" value="HTH_VMAP-M9"/>
    <property type="match status" value="1"/>
</dbReference>
<dbReference type="Gene3D" id="3.40.50.300">
    <property type="entry name" value="P-loop containing nucleotide triphosphate hydrolases"/>
    <property type="match status" value="1"/>
</dbReference>
<evidence type="ECO:0000313" key="2">
    <source>
        <dbReference type="EMBL" id="EAZ89723.1"/>
    </source>
</evidence>
<gene>
    <name evidence="2" type="ORF">CY0110_23251</name>
</gene>
<keyword evidence="3" id="KW-1185">Reference proteome</keyword>
<organism evidence="2 3">
    <name type="scientific">Crocosphaera chwakensis CCY0110</name>
    <dbReference type="NCBI Taxonomy" id="391612"/>
    <lineage>
        <taxon>Bacteria</taxon>
        <taxon>Bacillati</taxon>
        <taxon>Cyanobacteriota</taxon>
        <taxon>Cyanophyceae</taxon>
        <taxon>Oscillatoriophycideae</taxon>
        <taxon>Chroococcales</taxon>
        <taxon>Aphanothecaceae</taxon>
        <taxon>Crocosphaera</taxon>
        <taxon>Crocosphaera chwakensis</taxon>
    </lineage>
</organism>
<name>A3IUX5_9CHRO</name>
<evidence type="ECO:0000259" key="1">
    <source>
        <dbReference type="Pfam" id="PF26355"/>
    </source>
</evidence>
<reference evidence="2 3" key="1">
    <citation type="submission" date="2007-03" db="EMBL/GenBank/DDBJ databases">
        <authorList>
            <person name="Stal L."/>
            <person name="Ferriera S."/>
            <person name="Johnson J."/>
            <person name="Kravitz S."/>
            <person name="Beeson K."/>
            <person name="Sutton G."/>
            <person name="Rogers Y.-H."/>
            <person name="Friedman R."/>
            <person name="Frazier M."/>
            <person name="Venter J.C."/>
        </authorList>
    </citation>
    <scope>NUCLEOTIDE SEQUENCE [LARGE SCALE GENOMIC DNA]</scope>
    <source>
        <strain evidence="2 3">CCY0110</strain>
    </source>
</reference>
<sequence>MEESHQEPSLSFEIALKVANEAVFSQTSRHLKNIEVAVLQGAWLGHNYDKIADTVGYAPEYIKHDVGPKLWKILSASFGEKVSKTNLIAVLSQKALLENSSINPSPLKKLDFKAPTGIIPLDSALYIKRYPIESRCYEEIMRSGSLLRIKAPYKMGKTSLMIRILAHAQQTSEDNQVNTVLLNLQRADKAIFSDLDRFLRWFCVSVSRKLNLQHQVDNYWSDTFGSKSNCTAYFEDCILSEIEGVLILALDQVDEVFLHPEIADDFFTLLRSWYEEAAYGDSGNPLWQNLRLLIVHSTEVYIPLDINKSPFNVGLAIELFPFTVEQVGQLADVYDLTLSEKELNLLMTLIGGHPYLTQQALYHLATQSLTIEQFLETSITDEGIYHYHLHRLLQSLQENPPLAEAYRLVLNTPNPIEINQLLAFKLHSMGLVVLQGNQVISSCELYQRYFSDRSIKDHNIELM</sequence>
<accession>A3IUX5</accession>
<dbReference type="InterPro" id="IPR027417">
    <property type="entry name" value="P-loop_NTPase"/>
</dbReference>
<proteinExistence type="predicted"/>
<dbReference type="SUPFAM" id="SSF52540">
    <property type="entry name" value="P-loop containing nucleoside triphosphate hydrolases"/>
    <property type="match status" value="1"/>
</dbReference>
<feature type="domain" description="vWA-MoxR associated protein N-terminal HTH" evidence="1">
    <location>
        <begin position="11"/>
        <end position="93"/>
    </location>
</feature>
<dbReference type="AlphaFoldDB" id="A3IUX5"/>